<organism evidence="3">
    <name type="scientific">Archaeoglobus fulgidus</name>
    <dbReference type="NCBI Taxonomy" id="2234"/>
    <lineage>
        <taxon>Archaea</taxon>
        <taxon>Methanobacteriati</taxon>
        <taxon>Methanobacteriota</taxon>
        <taxon>Archaeoglobi</taxon>
        <taxon>Archaeoglobales</taxon>
        <taxon>Archaeoglobaceae</taxon>
        <taxon>Archaeoglobus</taxon>
    </lineage>
</organism>
<dbReference type="NCBIfam" id="TIGR00177">
    <property type="entry name" value="molyb_syn"/>
    <property type="match status" value="1"/>
</dbReference>
<dbReference type="PANTHER" id="PTHR13939:SF0">
    <property type="entry name" value="NMN AMIDOHYDROLASE-LIKE PROTEIN YFAY"/>
    <property type="match status" value="1"/>
</dbReference>
<dbReference type="CDD" id="cd00885">
    <property type="entry name" value="cinA"/>
    <property type="match status" value="1"/>
</dbReference>
<dbReference type="EMBL" id="DSCQ01000080">
    <property type="protein sequence ID" value="HET21678.1"/>
    <property type="molecule type" value="Genomic_DNA"/>
</dbReference>
<gene>
    <name evidence="2" type="ORF">ENN70_06390</name>
    <name evidence="4" type="ORF">ENR21_04780</name>
    <name evidence="3" type="ORF">ENW66_00090</name>
</gene>
<dbReference type="AlphaFoldDB" id="A0A7C3R7V0"/>
<dbReference type="Pfam" id="PF24102">
    <property type="entry name" value="FLAD1_M"/>
    <property type="match status" value="1"/>
</dbReference>
<dbReference type="InterPro" id="IPR001453">
    <property type="entry name" value="MoaB/Mog_dom"/>
</dbReference>
<proteinExistence type="predicted"/>
<dbReference type="SMART" id="SM00852">
    <property type="entry name" value="MoCF_biosynth"/>
    <property type="match status" value="1"/>
</dbReference>
<dbReference type="InterPro" id="IPR056596">
    <property type="entry name" value="FLAD1_M"/>
</dbReference>
<evidence type="ECO:0000313" key="2">
    <source>
        <dbReference type="EMBL" id="HET21678.1"/>
    </source>
</evidence>
<accession>A0A7C3R7V0</accession>
<feature type="domain" description="MoaB/Mog" evidence="1">
    <location>
        <begin position="4"/>
        <end position="161"/>
    </location>
</feature>
<evidence type="ECO:0000313" key="4">
    <source>
        <dbReference type="EMBL" id="HGF87704.1"/>
    </source>
</evidence>
<comment type="caution">
    <text evidence="3">The sequence shown here is derived from an EMBL/GenBank/DDBJ whole genome shotgun (WGS) entry which is preliminary data.</text>
</comment>
<dbReference type="Pfam" id="PF00994">
    <property type="entry name" value="MoCF_biosynth"/>
    <property type="match status" value="1"/>
</dbReference>
<sequence length="229" mass="25270">MEFIIISVGNEILSGDITNTNAAYMARKLTHAGHRVKKIVAIPDEVDVIADEVRKASNEADFVLVTGGLGATHDDVTAEGIAKALNRKLVVNREVYEWLSKLSSNEEAVRKISSVPEGSEIVWNDVGAAPAFIVGNVAVMPGVPAEMENTFEKILQRFEKASYHEEIVKVSGFEVKIVDKLNKVVKDNPEVNIGSYPKPGYVMVKFSGKDEEKVKRAVRQFEELLNDSR</sequence>
<evidence type="ECO:0000313" key="3">
    <source>
        <dbReference type="EMBL" id="HFW31342.1"/>
    </source>
</evidence>
<name>A0A7C3R7V0_ARCFL</name>
<dbReference type="InterPro" id="IPR050101">
    <property type="entry name" value="CinA"/>
</dbReference>
<dbReference type="EMBL" id="DSQD01000149">
    <property type="protein sequence ID" value="HGF87704.1"/>
    <property type="molecule type" value="Genomic_DNA"/>
</dbReference>
<dbReference type="SUPFAM" id="SSF53218">
    <property type="entry name" value="Molybdenum cofactor biosynthesis proteins"/>
    <property type="match status" value="1"/>
</dbReference>
<evidence type="ECO:0000259" key="1">
    <source>
        <dbReference type="SMART" id="SM00852"/>
    </source>
</evidence>
<protein>
    <submittedName>
        <fullName evidence="3">Competence/damage-inducible protein A</fullName>
    </submittedName>
</protein>
<dbReference type="EMBL" id="DTLB01000001">
    <property type="protein sequence ID" value="HFW31342.1"/>
    <property type="molecule type" value="Genomic_DNA"/>
</dbReference>
<reference evidence="3" key="1">
    <citation type="journal article" date="2020" name="mSystems">
        <title>Genome- and Community-Level Interaction Insights into Carbon Utilization and Element Cycling Functions of Hydrothermarchaeota in Hydrothermal Sediment.</title>
        <authorList>
            <person name="Zhou Z."/>
            <person name="Liu Y."/>
            <person name="Xu W."/>
            <person name="Pan J."/>
            <person name="Luo Z.H."/>
            <person name="Li M."/>
        </authorList>
    </citation>
    <scope>NUCLEOTIDE SEQUENCE [LARGE SCALE GENOMIC DNA]</scope>
    <source>
        <strain evidence="2">SpSt-12</strain>
        <strain evidence="4">SpSt-38</strain>
        <strain evidence="3">SpSt-87</strain>
    </source>
</reference>
<dbReference type="PANTHER" id="PTHR13939">
    <property type="entry name" value="NICOTINAMIDE-NUCLEOTIDE AMIDOHYDROLASE PNCC"/>
    <property type="match status" value="1"/>
</dbReference>
<dbReference type="Gene3D" id="3.40.980.10">
    <property type="entry name" value="MoaB/Mog-like domain"/>
    <property type="match status" value="1"/>
</dbReference>
<dbReference type="InterPro" id="IPR036425">
    <property type="entry name" value="MoaB/Mog-like_dom_sf"/>
</dbReference>